<comment type="caution">
    <text evidence="3">The sequence shown here is derived from an EMBL/GenBank/DDBJ whole genome shotgun (WGS) entry which is preliminary data.</text>
</comment>
<dbReference type="GO" id="GO:0005783">
    <property type="term" value="C:endoplasmic reticulum"/>
    <property type="evidence" value="ECO:0007669"/>
    <property type="project" value="TreeGrafter"/>
</dbReference>
<dbReference type="AlphaFoldDB" id="A0A0L0BZQ7"/>
<gene>
    <name evidence="3" type="ORF">FF38_12968</name>
</gene>
<feature type="coiled-coil region" evidence="2">
    <location>
        <begin position="104"/>
        <end position="131"/>
    </location>
</feature>
<proteinExistence type="inferred from homology"/>
<reference evidence="3 4" key="1">
    <citation type="journal article" date="2015" name="Nat. Commun.">
        <title>Lucilia cuprina genome unlocks parasitic fly biology to underpin future interventions.</title>
        <authorList>
            <person name="Anstead C.A."/>
            <person name="Korhonen P.K."/>
            <person name="Young N.D."/>
            <person name="Hall R.S."/>
            <person name="Jex A.R."/>
            <person name="Murali S.C."/>
            <person name="Hughes D.S."/>
            <person name="Lee S.F."/>
            <person name="Perry T."/>
            <person name="Stroehlein A.J."/>
            <person name="Ansell B.R."/>
            <person name="Breugelmans B."/>
            <person name="Hofmann A."/>
            <person name="Qu J."/>
            <person name="Dugan S."/>
            <person name="Lee S.L."/>
            <person name="Chao H."/>
            <person name="Dinh H."/>
            <person name="Han Y."/>
            <person name="Doddapaneni H.V."/>
            <person name="Worley K.C."/>
            <person name="Muzny D.M."/>
            <person name="Ioannidis P."/>
            <person name="Waterhouse R.M."/>
            <person name="Zdobnov E.M."/>
            <person name="James P.J."/>
            <person name="Bagnall N.H."/>
            <person name="Kotze A.C."/>
            <person name="Gibbs R.A."/>
            <person name="Richards S."/>
            <person name="Batterham P."/>
            <person name="Gasser R.B."/>
        </authorList>
    </citation>
    <scope>NUCLEOTIDE SEQUENCE [LARGE SCALE GENOMIC DNA]</scope>
    <source>
        <strain evidence="3 4">LS</strain>
        <tissue evidence="3">Full body</tissue>
    </source>
</reference>
<keyword evidence="4" id="KW-1185">Reference proteome</keyword>
<feature type="coiled-coil region" evidence="2">
    <location>
        <begin position="379"/>
        <end position="406"/>
    </location>
</feature>
<dbReference type="EMBL" id="JRES01001097">
    <property type="protein sequence ID" value="KNC25530.1"/>
    <property type="molecule type" value="Genomic_DNA"/>
</dbReference>
<evidence type="ECO:0000256" key="2">
    <source>
        <dbReference type="SAM" id="Coils"/>
    </source>
</evidence>
<evidence type="ECO:0008006" key="5">
    <source>
        <dbReference type="Google" id="ProtNLM"/>
    </source>
</evidence>
<dbReference type="Proteomes" id="UP000037069">
    <property type="component" value="Unassembled WGS sequence"/>
</dbReference>
<dbReference type="OrthoDB" id="72053at2759"/>
<evidence type="ECO:0000313" key="3">
    <source>
        <dbReference type="EMBL" id="KNC25530.1"/>
    </source>
</evidence>
<name>A0A0L0BZQ7_LUCCU</name>
<dbReference type="GO" id="GO:0003756">
    <property type="term" value="F:protein disulfide isomerase activity"/>
    <property type="evidence" value="ECO:0007669"/>
    <property type="project" value="TreeGrafter"/>
</dbReference>
<dbReference type="SUPFAM" id="SSF52833">
    <property type="entry name" value="Thioredoxin-like"/>
    <property type="match status" value="2"/>
</dbReference>
<organism evidence="3 4">
    <name type="scientific">Lucilia cuprina</name>
    <name type="common">Green bottle fly</name>
    <name type="synonym">Australian sheep blowfly</name>
    <dbReference type="NCBI Taxonomy" id="7375"/>
    <lineage>
        <taxon>Eukaryota</taxon>
        <taxon>Metazoa</taxon>
        <taxon>Ecdysozoa</taxon>
        <taxon>Arthropoda</taxon>
        <taxon>Hexapoda</taxon>
        <taxon>Insecta</taxon>
        <taxon>Pterygota</taxon>
        <taxon>Neoptera</taxon>
        <taxon>Endopterygota</taxon>
        <taxon>Diptera</taxon>
        <taxon>Brachycera</taxon>
        <taxon>Muscomorpha</taxon>
        <taxon>Oestroidea</taxon>
        <taxon>Calliphoridae</taxon>
        <taxon>Luciliinae</taxon>
        <taxon>Lucilia</taxon>
    </lineage>
</organism>
<evidence type="ECO:0000256" key="1">
    <source>
        <dbReference type="ARBA" id="ARBA00006347"/>
    </source>
</evidence>
<evidence type="ECO:0000313" key="4">
    <source>
        <dbReference type="Proteomes" id="UP000037069"/>
    </source>
</evidence>
<dbReference type="InterPro" id="IPR036249">
    <property type="entry name" value="Thioredoxin-like_sf"/>
</dbReference>
<keyword evidence="2" id="KW-0175">Coiled coil</keyword>
<dbReference type="PANTHER" id="PTHR18929">
    <property type="entry name" value="PROTEIN DISULFIDE ISOMERASE"/>
    <property type="match status" value="1"/>
</dbReference>
<dbReference type="GO" id="GO:0034976">
    <property type="term" value="P:response to endoplasmic reticulum stress"/>
    <property type="evidence" value="ECO:0007669"/>
    <property type="project" value="TreeGrafter"/>
</dbReference>
<dbReference type="Gene3D" id="3.40.30.10">
    <property type="entry name" value="Glutaredoxin"/>
    <property type="match status" value="2"/>
</dbReference>
<protein>
    <recommendedName>
        <fullName evidence="5">Thioredoxin domain-containing protein</fullName>
    </recommendedName>
</protein>
<accession>A0A0L0BZQ7</accession>
<dbReference type="GO" id="GO:0006457">
    <property type="term" value="P:protein folding"/>
    <property type="evidence" value="ECO:0007669"/>
    <property type="project" value="TreeGrafter"/>
</dbReference>
<comment type="similarity">
    <text evidence="1">Belongs to the protein disulfide isomerase family.</text>
</comment>
<sequence>MDIDILYTKRNPLSFCSRLVRPENQTPFVYALDERKRVHEHSIQGEKDIYELCENLLTGKLFPSQPIPENNENNLIKICVHDNYEDLVLNSTKNIFLIIHKHKNQTMETDYENLALELKDYNLDIILMEAEKNYIPFEYQIKSYPTILYIPHDDKNNFVYYDDLQNELEFLKKVHEQPQYLKSLQQEQQSKIQCKSVQIAADVRLPFKKLPQFLKDKYDGCFEILDREVIEKSKKLILIAFMNFQGKCNPQHIEWLNKLYQLAEVSVFKFFIADFEDIDVINTKWQMEELIESSQGKPKIYALDRLNHTYEFGNFDSILSLYYFADSIEHGDLYYSQVYPSDTQETLVKTWTADLFYSLLYSTKKHIFITFYSSLDEHAENILNLLELLAKEVKELNVELVKFDIELNYVDLEYAQKKYPAFYFISKLNKRHSLHYADNDLNFDKMLNFIKMNVEENSN</sequence>
<dbReference type="STRING" id="7375.A0A0L0BZQ7"/>